<sequence length="193" mass="20471">MEPNVVMTRTFSKVYGLAELSSAGPTRRPPLSTCCTAFAAPFNATPNAAALAAALAALEDQDHIVRSCRHNEACRDALAARLDAAGLPGPLPSVCNFLLVRFGRAMAGRCGGRSLSQRTRGSGPSDGAYHLADCLRITVGLEAENEAVAQVLEPSWRRLRQRQAANGERARALLAPSRCRPRPGQLLARAGLA</sequence>
<dbReference type="GO" id="GO:0008483">
    <property type="term" value="F:transaminase activity"/>
    <property type="evidence" value="ECO:0007669"/>
    <property type="project" value="UniProtKB-KW"/>
</dbReference>
<dbReference type="InterPro" id="IPR015424">
    <property type="entry name" value="PyrdxlP-dep_Trfase"/>
</dbReference>
<evidence type="ECO:0000313" key="6">
    <source>
        <dbReference type="Proteomes" id="UP001174909"/>
    </source>
</evidence>
<dbReference type="InterPro" id="IPR050106">
    <property type="entry name" value="HistidinolP_aminotransfase"/>
</dbReference>
<dbReference type="Gene3D" id="3.40.640.10">
    <property type="entry name" value="Type I PLP-dependent aspartate aminotransferase-like (Major domain)"/>
    <property type="match status" value="1"/>
</dbReference>
<name>A0AA35U0H5_GEOBA</name>
<dbReference type="InterPro" id="IPR004839">
    <property type="entry name" value="Aminotransferase_I/II_large"/>
</dbReference>
<protein>
    <submittedName>
        <fullName evidence="5">Histidinol-phosphate aminotransferase</fullName>
    </submittedName>
</protein>
<accession>A0AA35U0H5</accession>
<keyword evidence="3" id="KW-0663">Pyridoxal phosphate</keyword>
<dbReference type="InterPro" id="IPR015421">
    <property type="entry name" value="PyrdxlP-dep_Trfase_major"/>
</dbReference>
<feature type="domain" description="Aminotransferase class I/classII large" evidence="4">
    <location>
        <begin position="2"/>
        <end position="149"/>
    </location>
</feature>
<keyword evidence="1 5" id="KW-0032">Aminotransferase</keyword>
<evidence type="ECO:0000313" key="5">
    <source>
        <dbReference type="EMBL" id="CAI8056407.1"/>
    </source>
</evidence>
<dbReference type="Proteomes" id="UP001174909">
    <property type="component" value="Unassembled WGS sequence"/>
</dbReference>
<evidence type="ECO:0000256" key="1">
    <source>
        <dbReference type="ARBA" id="ARBA00022576"/>
    </source>
</evidence>
<reference evidence="5" key="1">
    <citation type="submission" date="2023-03" db="EMBL/GenBank/DDBJ databases">
        <authorList>
            <person name="Steffen K."/>
            <person name="Cardenas P."/>
        </authorList>
    </citation>
    <scope>NUCLEOTIDE SEQUENCE</scope>
</reference>
<keyword evidence="2" id="KW-0808">Transferase</keyword>
<dbReference type="GO" id="GO:0030170">
    <property type="term" value="F:pyridoxal phosphate binding"/>
    <property type="evidence" value="ECO:0007669"/>
    <property type="project" value="InterPro"/>
</dbReference>
<dbReference type="InterPro" id="IPR015422">
    <property type="entry name" value="PyrdxlP-dep_Trfase_small"/>
</dbReference>
<proteinExistence type="predicted"/>
<dbReference type="PANTHER" id="PTHR43643:SF3">
    <property type="entry name" value="HISTIDINOL-PHOSPHATE AMINOTRANSFERASE"/>
    <property type="match status" value="1"/>
</dbReference>
<evidence type="ECO:0000256" key="3">
    <source>
        <dbReference type="ARBA" id="ARBA00022898"/>
    </source>
</evidence>
<comment type="caution">
    <text evidence="5">The sequence shown here is derived from an EMBL/GenBank/DDBJ whole genome shotgun (WGS) entry which is preliminary data.</text>
</comment>
<dbReference type="PANTHER" id="PTHR43643">
    <property type="entry name" value="HISTIDINOL-PHOSPHATE AMINOTRANSFERASE 2"/>
    <property type="match status" value="1"/>
</dbReference>
<organism evidence="5 6">
    <name type="scientific">Geodia barretti</name>
    <name type="common">Barrett's horny sponge</name>
    <dbReference type="NCBI Taxonomy" id="519541"/>
    <lineage>
        <taxon>Eukaryota</taxon>
        <taxon>Metazoa</taxon>
        <taxon>Porifera</taxon>
        <taxon>Demospongiae</taxon>
        <taxon>Heteroscleromorpha</taxon>
        <taxon>Tetractinellida</taxon>
        <taxon>Astrophorina</taxon>
        <taxon>Geodiidae</taxon>
        <taxon>Geodia</taxon>
    </lineage>
</organism>
<dbReference type="Gene3D" id="3.90.1150.10">
    <property type="entry name" value="Aspartate Aminotransferase, domain 1"/>
    <property type="match status" value="1"/>
</dbReference>
<dbReference type="AlphaFoldDB" id="A0AA35U0H5"/>
<gene>
    <name evidence="5" type="ORF">GBAR_LOCUS30734</name>
</gene>
<dbReference type="Pfam" id="PF00155">
    <property type="entry name" value="Aminotran_1_2"/>
    <property type="match status" value="1"/>
</dbReference>
<evidence type="ECO:0000256" key="2">
    <source>
        <dbReference type="ARBA" id="ARBA00022679"/>
    </source>
</evidence>
<dbReference type="EMBL" id="CASHTH010004350">
    <property type="protein sequence ID" value="CAI8056407.1"/>
    <property type="molecule type" value="Genomic_DNA"/>
</dbReference>
<dbReference type="SUPFAM" id="SSF53383">
    <property type="entry name" value="PLP-dependent transferases"/>
    <property type="match status" value="1"/>
</dbReference>
<keyword evidence="6" id="KW-1185">Reference proteome</keyword>
<evidence type="ECO:0000259" key="4">
    <source>
        <dbReference type="Pfam" id="PF00155"/>
    </source>
</evidence>